<keyword evidence="2" id="KW-0012">Acyltransferase</keyword>
<dbReference type="Proteomes" id="UP000287547">
    <property type="component" value="Unassembled WGS sequence"/>
</dbReference>
<dbReference type="AlphaFoldDB" id="A0A428ZQQ1"/>
<dbReference type="Gene3D" id="3.40.630.30">
    <property type="match status" value="1"/>
</dbReference>
<evidence type="ECO:0000256" key="1">
    <source>
        <dbReference type="ARBA" id="ARBA00022679"/>
    </source>
</evidence>
<proteinExistence type="predicted"/>
<evidence type="ECO:0000256" key="2">
    <source>
        <dbReference type="ARBA" id="ARBA00023315"/>
    </source>
</evidence>
<dbReference type="SUPFAM" id="SSF55729">
    <property type="entry name" value="Acyl-CoA N-acyltransferases (Nat)"/>
    <property type="match status" value="1"/>
</dbReference>
<gene>
    <name evidence="4" type="ORF">DMH04_02685</name>
</gene>
<dbReference type="CDD" id="cd04301">
    <property type="entry name" value="NAT_SF"/>
    <property type="match status" value="1"/>
</dbReference>
<dbReference type="Pfam" id="PF00583">
    <property type="entry name" value="Acetyltransf_1"/>
    <property type="match status" value="1"/>
</dbReference>
<feature type="domain" description="N-acetyltransferase" evidence="3">
    <location>
        <begin position="4"/>
        <end position="149"/>
    </location>
</feature>
<evidence type="ECO:0000313" key="4">
    <source>
        <dbReference type="EMBL" id="RSM90399.1"/>
    </source>
</evidence>
<evidence type="ECO:0000259" key="3">
    <source>
        <dbReference type="PROSITE" id="PS51186"/>
    </source>
</evidence>
<sequence>MSDVEIRTATDADLGVLISTFGDEDFFVDRMARQHAGRGMLLTAWMHDKPVGDVYLWLEHADEAEVREHLPGVPLLNHVEVHPEHRNKTVGTRLVWEAERLLAQRGHDRVALAVRIDNLDAHRLYLRLGYEVWPYPPVVCMYEVRLPDGSRKRCPETCHMMVKSLAASGTS</sequence>
<comment type="caution">
    <text evidence="4">The sequence shown here is derived from an EMBL/GenBank/DDBJ whole genome shotgun (WGS) entry which is preliminary data.</text>
</comment>
<dbReference type="OrthoDB" id="5173601at2"/>
<dbReference type="GO" id="GO:0016747">
    <property type="term" value="F:acyltransferase activity, transferring groups other than amino-acyl groups"/>
    <property type="evidence" value="ECO:0007669"/>
    <property type="project" value="InterPro"/>
</dbReference>
<dbReference type="RefSeq" id="WP_037257809.1">
    <property type="nucleotide sequence ID" value="NZ_QHKI01000002.1"/>
</dbReference>
<dbReference type="InterPro" id="IPR016181">
    <property type="entry name" value="Acyl_CoA_acyltransferase"/>
</dbReference>
<dbReference type="InterPro" id="IPR050680">
    <property type="entry name" value="YpeA/RimI_acetyltransf"/>
</dbReference>
<reference evidence="4 5" key="1">
    <citation type="submission" date="2018-05" db="EMBL/GenBank/DDBJ databases">
        <title>Evolution of GPA BGCs.</title>
        <authorList>
            <person name="Waglechner N."/>
            <person name="Wright G.D."/>
        </authorList>
    </citation>
    <scope>NUCLEOTIDE SEQUENCE [LARGE SCALE GENOMIC DNA]</scope>
    <source>
        <strain evidence="4 5">A82846</strain>
    </source>
</reference>
<dbReference type="PANTHER" id="PTHR43420:SF12">
    <property type="entry name" value="N-ACETYLTRANSFERASE DOMAIN-CONTAINING PROTEIN"/>
    <property type="match status" value="1"/>
</dbReference>
<dbReference type="PANTHER" id="PTHR43420">
    <property type="entry name" value="ACETYLTRANSFERASE"/>
    <property type="match status" value="1"/>
</dbReference>
<name>A0A428ZQQ1_KIBAR</name>
<dbReference type="PROSITE" id="PS51186">
    <property type="entry name" value="GNAT"/>
    <property type="match status" value="1"/>
</dbReference>
<keyword evidence="1 4" id="KW-0808">Transferase</keyword>
<dbReference type="EMBL" id="QHKI01000002">
    <property type="protein sequence ID" value="RSM90399.1"/>
    <property type="molecule type" value="Genomic_DNA"/>
</dbReference>
<protein>
    <submittedName>
        <fullName evidence="4">GNAT family N-acetyltransferase</fullName>
    </submittedName>
</protein>
<dbReference type="InterPro" id="IPR000182">
    <property type="entry name" value="GNAT_dom"/>
</dbReference>
<evidence type="ECO:0000313" key="5">
    <source>
        <dbReference type="Proteomes" id="UP000287547"/>
    </source>
</evidence>
<accession>A0A428ZQQ1</accession>
<organism evidence="4 5">
    <name type="scientific">Kibdelosporangium aridum</name>
    <dbReference type="NCBI Taxonomy" id="2030"/>
    <lineage>
        <taxon>Bacteria</taxon>
        <taxon>Bacillati</taxon>
        <taxon>Actinomycetota</taxon>
        <taxon>Actinomycetes</taxon>
        <taxon>Pseudonocardiales</taxon>
        <taxon>Pseudonocardiaceae</taxon>
        <taxon>Kibdelosporangium</taxon>
    </lineage>
</organism>